<name>A0A4R0JFB8_9ACTN</name>
<proteinExistence type="predicted"/>
<reference evidence="2 3" key="1">
    <citation type="submission" date="2019-02" db="EMBL/GenBank/DDBJ databases">
        <title>Kribbella capetownensis sp. nov. and Kribbella speibonae sp. nov., isolated from soil.</title>
        <authorList>
            <person name="Curtis S.M."/>
            <person name="Norton I."/>
            <person name="Everest G.J."/>
            <person name="Meyers P.R."/>
        </authorList>
    </citation>
    <scope>NUCLEOTIDE SEQUENCE [LARGE SCALE GENOMIC DNA]</scope>
    <source>
        <strain evidence="2 3">NRRL B-24813</strain>
    </source>
</reference>
<comment type="caution">
    <text evidence="2">The sequence shown here is derived from an EMBL/GenBank/DDBJ whole genome shotgun (WGS) entry which is preliminary data.</text>
</comment>
<feature type="transmembrane region" description="Helical" evidence="1">
    <location>
        <begin position="118"/>
        <end position="144"/>
    </location>
</feature>
<keyword evidence="3" id="KW-1185">Reference proteome</keyword>
<feature type="transmembrane region" description="Helical" evidence="1">
    <location>
        <begin position="74"/>
        <end position="98"/>
    </location>
</feature>
<keyword evidence="1" id="KW-0472">Membrane</keyword>
<evidence type="ECO:0000313" key="3">
    <source>
        <dbReference type="Proteomes" id="UP000291144"/>
    </source>
</evidence>
<feature type="transmembrane region" description="Helical" evidence="1">
    <location>
        <begin position="48"/>
        <end position="68"/>
    </location>
</feature>
<feature type="transmembrane region" description="Helical" evidence="1">
    <location>
        <begin position="164"/>
        <end position="185"/>
    </location>
</feature>
<protein>
    <recommendedName>
        <fullName evidence="4">ABC transporter permease</fullName>
    </recommendedName>
</protein>
<organism evidence="2 3">
    <name type="scientific">Kribbella pittospori</name>
    <dbReference type="NCBI Taxonomy" id="722689"/>
    <lineage>
        <taxon>Bacteria</taxon>
        <taxon>Bacillati</taxon>
        <taxon>Actinomycetota</taxon>
        <taxon>Actinomycetes</taxon>
        <taxon>Propionibacteriales</taxon>
        <taxon>Kribbellaceae</taxon>
        <taxon>Kribbella</taxon>
    </lineage>
</organism>
<accession>A0A4R0JFB8</accession>
<sequence length="273" mass="28159">MTTTINTTAAATTSYRTADRSTRDDIRSMPNVLRSEWIKLSSVRSNKAVLGLTVAAGGFVAWAVATLVSDEVQTVSQVFIFSTVLTGVFAAVAGILLFSSEAQHGTLATALTAQPARWVIVAAKTLMAAVFGAVLGAAGMATGFGGALLGGLAMGDTSAMAATALWALLFTALSAMLGLGVGMIVRHSSGAISALLVWGLVVENLLTLFLSEQVSRFLPFVAGNNLLGIDADGAFAQSAVTALTRTEDAFVFGTYAAAALIIGTILLYRRDTN</sequence>
<evidence type="ECO:0008006" key="4">
    <source>
        <dbReference type="Google" id="ProtNLM"/>
    </source>
</evidence>
<dbReference type="EMBL" id="SJKB01000041">
    <property type="protein sequence ID" value="TCC44827.1"/>
    <property type="molecule type" value="Genomic_DNA"/>
</dbReference>
<dbReference type="GO" id="GO:0005886">
    <property type="term" value="C:plasma membrane"/>
    <property type="evidence" value="ECO:0007669"/>
    <property type="project" value="UniProtKB-SubCell"/>
</dbReference>
<dbReference type="RefSeq" id="WP_131367461.1">
    <property type="nucleotide sequence ID" value="NZ_SJKB01000041.1"/>
</dbReference>
<feature type="transmembrane region" description="Helical" evidence="1">
    <location>
        <begin position="249"/>
        <end position="268"/>
    </location>
</feature>
<gene>
    <name evidence="2" type="ORF">E0H73_45240</name>
</gene>
<dbReference type="Proteomes" id="UP000291144">
    <property type="component" value="Unassembled WGS sequence"/>
</dbReference>
<dbReference type="GO" id="GO:0140359">
    <property type="term" value="F:ABC-type transporter activity"/>
    <property type="evidence" value="ECO:0007669"/>
    <property type="project" value="InterPro"/>
</dbReference>
<evidence type="ECO:0000256" key="1">
    <source>
        <dbReference type="SAM" id="Phobius"/>
    </source>
</evidence>
<dbReference type="OrthoDB" id="5188656at2"/>
<keyword evidence="1" id="KW-0812">Transmembrane</keyword>
<evidence type="ECO:0000313" key="2">
    <source>
        <dbReference type="EMBL" id="TCC44827.1"/>
    </source>
</evidence>
<feature type="transmembrane region" description="Helical" evidence="1">
    <location>
        <begin position="192"/>
        <end position="210"/>
    </location>
</feature>
<dbReference type="AlphaFoldDB" id="A0A4R0JFB8"/>
<keyword evidence="1" id="KW-1133">Transmembrane helix</keyword>